<dbReference type="RefSeq" id="WP_259628826.1">
    <property type="nucleotide sequence ID" value="NZ_JANYMP010000031.1"/>
</dbReference>
<evidence type="ECO:0000313" key="1">
    <source>
        <dbReference type="EMBL" id="MCS7483367.1"/>
    </source>
</evidence>
<dbReference type="AlphaFoldDB" id="A0A9X2VWA7"/>
<comment type="caution">
    <text evidence="1">The sequence shown here is derived from an EMBL/GenBank/DDBJ whole genome shotgun (WGS) entry which is preliminary data.</text>
</comment>
<proteinExistence type="predicted"/>
<protein>
    <submittedName>
        <fullName evidence="1">Type II toxin-antitoxin system prevent-host-death family antitoxin</fullName>
    </submittedName>
</protein>
<name>A0A9X2VWA7_9PSEU</name>
<organism evidence="1 2">
    <name type="scientific">Umezawaea endophytica</name>
    <dbReference type="NCBI Taxonomy" id="1654476"/>
    <lineage>
        <taxon>Bacteria</taxon>
        <taxon>Bacillati</taxon>
        <taxon>Actinomycetota</taxon>
        <taxon>Actinomycetes</taxon>
        <taxon>Pseudonocardiales</taxon>
        <taxon>Pseudonocardiaceae</taxon>
        <taxon>Umezawaea</taxon>
    </lineage>
</organism>
<reference evidence="1" key="1">
    <citation type="submission" date="2022-08" db="EMBL/GenBank/DDBJ databases">
        <authorList>
            <person name="Tistechok S."/>
            <person name="Samborskyy M."/>
            <person name="Roman I."/>
        </authorList>
    </citation>
    <scope>NUCLEOTIDE SEQUENCE</scope>
    <source>
        <strain evidence="1">DSM 103496</strain>
    </source>
</reference>
<sequence length="83" mass="9280">MTDIQATNDFAAILKAAEEGESVIVTKNGVPIGTFIPDRTPIGVRVQEVMRKYPVDPDFADDIEAAMREMRAQPDRMTKWPTD</sequence>
<keyword evidence="2" id="KW-1185">Reference proteome</keyword>
<gene>
    <name evidence="1" type="ORF">NZH93_41530</name>
</gene>
<dbReference type="EMBL" id="JANYMP010000031">
    <property type="protein sequence ID" value="MCS7483367.1"/>
    <property type="molecule type" value="Genomic_DNA"/>
</dbReference>
<evidence type="ECO:0000313" key="2">
    <source>
        <dbReference type="Proteomes" id="UP001141259"/>
    </source>
</evidence>
<accession>A0A9X2VWA7</accession>
<dbReference type="NCBIfam" id="TIGR01552">
    <property type="entry name" value="phd_fam"/>
    <property type="match status" value="1"/>
</dbReference>
<dbReference type="Proteomes" id="UP001141259">
    <property type="component" value="Unassembled WGS sequence"/>
</dbReference>